<keyword evidence="3" id="KW-1185">Reference proteome</keyword>
<reference evidence="2 3" key="3">
    <citation type="journal article" date="2013" name="Genome Biol.">
        <title>Assembly of a phased diploid Candida albicans genome facilitates allele-specific measurements and provides a simple model for repeat and indel structure.</title>
        <authorList>
            <person name="Muzzey D."/>
            <person name="Schwartz K."/>
            <person name="Weissman J.S."/>
            <person name="Sherlock G."/>
        </authorList>
    </citation>
    <scope>NUCLEOTIDE SEQUENCE [LARGE SCALE GENOMIC DNA]</scope>
    <source>
        <strain evidence="3">SC5314 / ATCC MYA-2876</strain>
    </source>
</reference>
<proteinExistence type="predicted"/>
<dbReference type="AlphaFoldDB" id="A0A1D8PS70"/>
<dbReference type="InParanoid" id="A0A1D8PS70"/>
<reference evidence="2 3" key="2">
    <citation type="journal article" date="2007" name="Genome Biol.">
        <title>Assembly of the Candida albicans genome into sixteen supercontigs aligned on the eight chromosomes.</title>
        <authorList>
            <person name="van het Hoog M."/>
            <person name="Rast T.J."/>
            <person name="Martchenko M."/>
            <person name="Grindle S."/>
            <person name="Dignard D."/>
            <person name="Hogues H."/>
            <person name="Cuomo C."/>
            <person name="Berriman M."/>
            <person name="Scherer S."/>
            <person name="Magee B.B."/>
            <person name="Whiteway M."/>
            <person name="Chibana H."/>
            <person name="Nantel A."/>
            <person name="Magee P.T."/>
        </authorList>
    </citation>
    <scope>GENOME REANNOTATION</scope>
    <source>
        <strain evidence="3">SC5314 / ATCC MYA-2876</strain>
    </source>
</reference>
<protein>
    <submittedName>
        <fullName evidence="2">Uncharacterized protein</fullName>
    </submittedName>
</protein>
<organism evidence="2 3">
    <name type="scientific">Candida albicans (strain SC5314 / ATCC MYA-2876)</name>
    <name type="common">Yeast</name>
    <dbReference type="NCBI Taxonomy" id="237561"/>
    <lineage>
        <taxon>Eukaryota</taxon>
        <taxon>Fungi</taxon>
        <taxon>Dikarya</taxon>
        <taxon>Ascomycota</taxon>
        <taxon>Saccharomycotina</taxon>
        <taxon>Pichiomycetes</taxon>
        <taxon>Debaryomycetaceae</taxon>
        <taxon>Candida/Lodderomyces clade</taxon>
        <taxon>Candida</taxon>
    </lineage>
</organism>
<name>A0A1D8PS70_CANAL</name>
<dbReference type="VEuPathDB" id="FungiDB:CR_02340W_A"/>
<dbReference type="GeneID" id="3644936"/>
<evidence type="ECO:0000313" key="3">
    <source>
        <dbReference type="Proteomes" id="UP000000559"/>
    </source>
</evidence>
<dbReference type="EMBL" id="CP017630">
    <property type="protein sequence ID" value="AOW30981.1"/>
    <property type="molecule type" value="Genomic_DNA"/>
</dbReference>
<dbReference type="OrthoDB" id="4019746at2759"/>
<dbReference type="CGD" id="CAL0000200094">
    <property type="gene designation" value="orf19.11220"/>
</dbReference>
<evidence type="ECO:0000313" key="2">
    <source>
        <dbReference type="EMBL" id="AOW30981.1"/>
    </source>
</evidence>
<feature type="non-terminal residue" evidence="2">
    <location>
        <position position="419"/>
    </location>
</feature>
<gene>
    <name evidence="2" type="ordered locus">CAALFM_CR02340WA</name>
    <name evidence="1" type="ordered locus">orf19.11220</name>
</gene>
<dbReference type="SMR" id="A0A1D8PS70"/>
<dbReference type="KEGG" id="cal:CAALFM_CR02340WA"/>
<evidence type="ECO:0000313" key="1">
    <source>
        <dbReference type="CGD" id="CAL0000200094"/>
    </source>
</evidence>
<dbReference type="RefSeq" id="XP_019331064.1">
    <property type="nucleotide sequence ID" value="XM_019475519.1"/>
</dbReference>
<reference evidence="2 3" key="1">
    <citation type="journal article" date="2004" name="Proc. Natl. Acad. Sci. U.S.A.">
        <title>The diploid genome sequence of Candida albicans.</title>
        <authorList>
            <person name="Jones T."/>
            <person name="Federspiel N.A."/>
            <person name="Chibana H."/>
            <person name="Dungan J."/>
            <person name="Kalman S."/>
            <person name="Magee B.B."/>
            <person name="Newport G."/>
            <person name="Thorstenson Y.R."/>
            <person name="Agabian N."/>
            <person name="Magee P.T."/>
            <person name="Davis R.W."/>
            <person name="Scherer S."/>
        </authorList>
    </citation>
    <scope>NUCLEOTIDE SEQUENCE [LARGE SCALE GENOMIC DNA]</scope>
    <source>
        <strain evidence="3">SC5314 / ATCC MYA-2876</strain>
    </source>
</reference>
<sequence>MFIKQNDSIHEKNTHKFQIDYFLERLKIHIAEYVEVSLQKHVSSIQEKQNTDKLCLKLEELSKRIEEQESGYNDVVLRMIETNVYMMLATIQTTDYNLFNQLTIYFKKLITYTLQEDCLYTVNQVGEIFGCHLHGFTKYPLLVAFQLPYINRLIANIIRICKKYPIILQIWILPDGDSDFAKLFQSLPNNTRLPMYQIIKNFLVVDSPLDQTVNVVELISLTKVSNCLDNWFLQNKDLVNLLSNKCSNSIFQMENIDSRFHNVTEFAKYFKMFCLIVENCTPQIAQTYYNFFETQVLNVVLHNEIRHQHQLAFSVLQTIAEITTIKTMERVFDNECFTSWIKIVFEEVENLPNLFISLSNLFSKHEEILVKLMATKIKPSDEPYSIEDLRLKAMKVCKRDTTEISSFMATTLKHQFKDL</sequence>
<accession>A0A1D8PS70</accession>
<dbReference type="Proteomes" id="UP000000559">
    <property type="component" value="Chromosome R"/>
</dbReference>